<dbReference type="Pfam" id="PF09995">
    <property type="entry name" value="MPAB_Lcp_cat"/>
    <property type="match status" value="1"/>
</dbReference>
<evidence type="ECO:0000259" key="2">
    <source>
        <dbReference type="Pfam" id="PF09995"/>
    </source>
</evidence>
<dbReference type="Proteomes" id="UP000054771">
    <property type="component" value="Unassembled WGS sequence"/>
</dbReference>
<feature type="domain" description="ER-bound oxygenase mpaB/mpaB'/Rubber oxygenase catalytic" evidence="2">
    <location>
        <begin position="41"/>
        <end position="276"/>
    </location>
</feature>
<protein>
    <recommendedName>
        <fullName evidence="2">ER-bound oxygenase mpaB/mpaB'/Rubber oxygenase catalytic domain-containing protein</fullName>
    </recommendedName>
</protein>
<feature type="region of interest" description="Disordered" evidence="1">
    <location>
        <begin position="1"/>
        <end position="20"/>
    </location>
</feature>
<organism evidence="3 4">
    <name type="scientific">Aspergillus calidoustus</name>
    <dbReference type="NCBI Taxonomy" id="454130"/>
    <lineage>
        <taxon>Eukaryota</taxon>
        <taxon>Fungi</taxon>
        <taxon>Dikarya</taxon>
        <taxon>Ascomycota</taxon>
        <taxon>Pezizomycotina</taxon>
        <taxon>Eurotiomycetes</taxon>
        <taxon>Eurotiomycetidae</taxon>
        <taxon>Eurotiales</taxon>
        <taxon>Aspergillaceae</taxon>
        <taxon>Aspergillus</taxon>
        <taxon>Aspergillus subgen. Nidulantes</taxon>
    </lineage>
</organism>
<feature type="region of interest" description="Disordered" evidence="1">
    <location>
        <begin position="66"/>
        <end position="87"/>
    </location>
</feature>
<keyword evidence="4" id="KW-1185">Reference proteome</keyword>
<dbReference type="OrthoDB" id="4444391at2759"/>
<dbReference type="STRING" id="454130.A0A0U5GX44"/>
<dbReference type="PANTHER" id="PTHR36151:SF3">
    <property type="entry name" value="ER-BOUND OXYGENASE MPAB_MPAB'_RUBBER OXYGENASE CATALYTIC DOMAIN-CONTAINING PROTEIN"/>
    <property type="match status" value="1"/>
</dbReference>
<dbReference type="OMA" id="RYWQESL"/>
<proteinExistence type="predicted"/>
<evidence type="ECO:0000256" key="1">
    <source>
        <dbReference type="SAM" id="MobiDB-lite"/>
    </source>
</evidence>
<evidence type="ECO:0000313" key="4">
    <source>
        <dbReference type="Proteomes" id="UP000054771"/>
    </source>
</evidence>
<reference evidence="4" key="1">
    <citation type="journal article" date="2016" name="Genome Announc.">
        <title>Draft genome sequences of fungus Aspergillus calidoustus.</title>
        <authorList>
            <person name="Horn F."/>
            <person name="Linde J."/>
            <person name="Mattern D.J."/>
            <person name="Walther G."/>
            <person name="Guthke R."/>
            <person name="Scherlach K."/>
            <person name="Martin K."/>
            <person name="Brakhage A.A."/>
            <person name="Petzke L."/>
            <person name="Valiante V."/>
        </authorList>
    </citation>
    <scope>NUCLEOTIDE SEQUENCE [LARGE SCALE GENOMIC DNA]</scope>
    <source>
        <strain evidence="4">SF006504</strain>
    </source>
</reference>
<evidence type="ECO:0000313" key="3">
    <source>
        <dbReference type="EMBL" id="CEN61923.1"/>
    </source>
</evidence>
<gene>
    <name evidence="3" type="ORF">ASPCAL08568</name>
</gene>
<dbReference type="PANTHER" id="PTHR36151">
    <property type="entry name" value="BLR2777 PROTEIN"/>
    <property type="match status" value="1"/>
</dbReference>
<dbReference type="EMBL" id="CDMC01000006">
    <property type="protein sequence ID" value="CEN61923.1"/>
    <property type="molecule type" value="Genomic_DNA"/>
</dbReference>
<sequence length="305" mass="33881">MSLDEKPNIDGISPVSSTSHAPKTNITDITALDNLQVLPKILQEGILFVASGPALLLQAAQPGLKNRLSQSNPTNNTTTTSSSTTPSLADDLTTTLHATLSYIACLVFGAREEKEALLDRLRLGQPPFPIPTTSAATDPNTQLWLLATLYATATDFYQRIYGRVDYRTAERGYAEFALILRCLDPVVLPASLWPASRADFWRYWDDQIETLSVSGDAHKLAHDLAHATELPRWVGYMKPFMRVVTVEMLPVRIREAYGLKSTVGTRGMYRATMGFSVAVYPALPKSIRSYPVKYYLEEVKRVLRT</sequence>
<name>A0A0U5GX44_ASPCI</name>
<dbReference type="InterPro" id="IPR018713">
    <property type="entry name" value="MPAB/Lcp_cat_dom"/>
</dbReference>
<dbReference type="GO" id="GO:0016491">
    <property type="term" value="F:oxidoreductase activity"/>
    <property type="evidence" value="ECO:0007669"/>
    <property type="project" value="InterPro"/>
</dbReference>
<feature type="compositionally biased region" description="Low complexity" evidence="1">
    <location>
        <begin position="71"/>
        <end position="87"/>
    </location>
</feature>
<dbReference type="AlphaFoldDB" id="A0A0U5GX44"/>
<accession>A0A0U5GX44</accession>